<proteinExistence type="predicted"/>
<dbReference type="Proteomes" id="UP001218218">
    <property type="component" value="Unassembled WGS sequence"/>
</dbReference>
<keyword evidence="4" id="KW-1185">Reference proteome</keyword>
<name>A0AAD6ZVN8_9AGAR</name>
<organism evidence="3 4">
    <name type="scientific">Mycena albidolilacea</name>
    <dbReference type="NCBI Taxonomy" id="1033008"/>
    <lineage>
        <taxon>Eukaryota</taxon>
        <taxon>Fungi</taxon>
        <taxon>Dikarya</taxon>
        <taxon>Basidiomycota</taxon>
        <taxon>Agaricomycotina</taxon>
        <taxon>Agaricomycetes</taxon>
        <taxon>Agaricomycetidae</taxon>
        <taxon>Agaricales</taxon>
        <taxon>Marasmiineae</taxon>
        <taxon>Mycenaceae</taxon>
        <taxon>Mycena</taxon>
    </lineage>
</organism>
<evidence type="ECO:0000313" key="3">
    <source>
        <dbReference type="EMBL" id="KAJ7342540.1"/>
    </source>
</evidence>
<evidence type="ECO:0000256" key="1">
    <source>
        <dbReference type="ARBA" id="ARBA00022679"/>
    </source>
</evidence>
<dbReference type="AlphaFoldDB" id="A0AAD6ZVN8"/>
<dbReference type="InterPro" id="IPR047141">
    <property type="entry name" value="Stealth"/>
</dbReference>
<keyword evidence="1" id="KW-0808">Transferase</keyword>
<dbReference type="EMBL" id="JARIHO010000025">
    <property type="protein sequence ID" value="KAJ7342540.1"/>
    <property type="molecule type" value="Genomic_DNA"/>
</dbReference>
<dbReference type="PANTHER" id="PTHR24045">
    <property type="match status" value="1"/>
</dbReference>
<dbReference type="GO" id="GO:0046835">
    <property type="term" value="P:carbohydrate phosphorylation"/>
    <property type="evidence" value="ECO:0007669"/>
    <property type="project" value="TreeGrafter"/>
</dbReference>
<protein>
    <recommendedName>
        <fullName evidence="2">Stealth protein CR3 conserved region 3 domain-containing protein</fullName>
    </recommendedName>
</protein>
<reference evidence="3" key="1">
    <citation type="submission" date="2023-03" db="EMBL/GenBank/DDBJ databases">
        <title>Massive genome expansion in bonnet fungi (Mycena s.s.) driven by repeated elements and novel gene families across ecological guilds.</title>
        <authorList>
            <consortium name="Lawrence Berkeley National Laboratory"/>
            <person name="Harder C.B."/>
            <person name="Miyauchi S."/>
            <person name="Viragh M."/>
            <person name="Kuo A."/>
            <person name="Thoen E."/>
            <person name="Andreopoulos B."/>
            <person name="Lu D."/>
            <person name="Skrede I."/>
            <person name="Drula E."/>
            <person name="Henrissat B."/>
            <person name="Morin E."/>
            <person name="Kohler A."/>
            <person name="Barry K."/>
            <person name="LaButti K."/>
            <person name="Morin E."/>
            <person name="Salamov A."/>
            <person name="Lipzen A."/>
            <person name="Mereny Z."/>
            <person name="Hegedus B."/>
            <person name="Baldrian P."/>
            <person name="Stursova M."/>
            <person name="Weitz H."/>
            <person name="Taylor A."/>
            <person name="Grigoriev I.V."/>
            <person name="Nagy L.G."/>
            <person name="Martin F."/>
            <person name="Kauserud H."/>
        </authorList>
    </citation>
    <scope>NUCLEOTIDE SEQUENCE</scope>
    <source>
        <strain evidence="3">CBHHK002</strain>
    </source>
</reference>
<evidence type="ECO:0000259" key="2">
    <source>
        <dbReference type="Pfam" id="PF17102"/>
    </source>
</evidence>
<dbReference type="Pfam" id="PF17102">
    <property type="entry name" value="Stealth_CR3"/>
    <property type="match status" value="1"/>
</dbReference>
<dbReference type="InterPro" id="IPR031357">
    <property type="entry name" value="Stealth_CR3"/>
</dbReference>
<dbReference type="GO" id="GO:0005794">
    <property type="term" value="C:Golgi apparatus"/>
    <property type="evidence" value="ECO:0007669"/>
    <property type="project" value="TreeGrafter"/>
</dbReference>
<comment type="caution">
    <text evidence="3">The sequence shown here is derived from an EMBL/GenBank/DDBJ whole genome shotgun (WGS) entry which is preliminary data.</text>
</comment>
<evidence type="ECO:0000313" key="4">
    <source>
        <dbReference type="Proteomes" id="UP001218218"/>
    </source>
</evidence>
<dbReference type="GO" id="GO:0003976">
    <property type="term" value="F:UDP-N-acetylglucosamine-lysosomal-enzyme N-acetylglucosaminephosphotransferase activity"/>
    <property type="evidence" value="ECO:0007669"/>
    <property type="project" value="TreeGrafter"/>
</dbReference>
<feature type="domain" description="Stealth protein CR3 conserved region 3" evidence="2">
    <location>
        <begin position="187"/>
        <end position="241"/>
    </location>
</feature>
<dbReference type="PANTHER" id="PTHR24045:SF0">
    <property type="entry name" value="N-ACETYLGLUCOSAMINE-1-PHOSPHOTRANSFERASE SUBUNITS ALPHA_BETA"/>
    <property type="match status" value="1"/>
</dbReference>
<gene>
    <name evidence="3" type="ORF">DFH08DRAFT_240813</name>
</gene>
<sequence>MADPAPELRSTDAESTIARRPIAGCGSDAAARRCRLGLVPQWLDIECGFNSSAQGQPPIMLHHDTQLFHLTGDPRSELQADDAAQWLAQVVPNFNSHAVESQLANLSPNIVADNIVALNDDQFLMLLTPPSAFHTTLYGPVFRMDPYLLVGGDDTGAGDGGGEWRSIPWSAHLLDERFGTRRRPYIKHNARALSLPLLHEAALAFGEAFAATPLSRFRGEHFAPREWEVNTIFLATHFVIERHREALLWSWVVGKWGSQARMPGVLDEKTKVAMWAELGGRDGKGEINLGMATRKTMQDIEPNLKRAEIKPPRAPKSLLEADTVYSWVSMNGYSPTWRTLASHISISRDNCLGANGERAWDMFRRLVMDDLSCGDQVISALMHASKSGLGVFLPLHSVPPPPPSLADPIVLPLVLPVAPTPFPANPRAFAVRLIQRYAYAIGESAMYFVGPQSAQAASRLLRDADRQRNIALMCINDDLGDDEVEVRAADEVMRRWFEERWPEKLECER</sequence>
<accession>A0AAD6ZVN8</accession>